<dbReference type="PANTHER" id="PTHR43762">
    <property type="entry name" value="L-GULONOLACTONE OXIDASE"/>
    <property type="match status" value="1"/>
</dbReference>
<dbReference type="InterPro" id="IPR006094">
    <property type="entry name" value="Oxid_FAD_bind_N"/>
</dbReference>
<dbReference type="Pfam" id="PF04030">
    <property type="entry name" value="ALO"/>
    <property type="match status" value="1"/>
</dbReference>
<dbReference type="InterPro" id="IPR007173">
    <property type="entry name" value="ALO_C"/>
</dbReference>
<name>A0AAE0SUQ2_9BIVA</name>
<proteinExistence type="predicted"/>
<dbReference type="GO" id="GO:0071949">
    <property type="term" value="F:FAD binding"/>
    <property type="evidence" value="ECO:0007669"/>
    <property type="project" value="InterPro"/>
</dbReference>
<dbReference type="PROSITE" id="PS51387">
    <property type="entry name" value="FAD_PCMH"/>
    <property type="match status" value="1"/>
</dbReference>
<dbReference type="Gene3D" id="3.30.43.10">
    <property type="entry name" value="Uridine Diphospho-n-acetylenolpyruvylglucosamine Reductase, domain 2"/>
    <property type="match status" value="1"/>
</dbReference>
<dbReference type="Pfam" id="PF01565">
    <property type="entry name" value="FAD_binding_4"/>
    <property type="match status" value="1"/>
</dbReference>
<feature type="domain" description="FAD-binding PCMH-type" evidence="2">
    <location>
        <begin position="125"/>
        <end position="310"/>
    </location>
</feature>
<dbReference type="SUPFAM" id="SSF56176">
    <property type="entry name" value="FAD-binding/transporter-associated domain-like"/>
    <property type="match status" value="1"/>
</dbReference>
<keyword evidence="4" id="KW-1185">Reference proteome</keyword>
<dbReference type="InterPro" id="IPR016169">
    <property type="entry name" value="FAD-bd_PCMH_sub2"/>
</dbReference>
<organism evidence="3 4">
    <name type="scientific">Potamilus streckersoni</name>
    <dbReference type="NCBI Taxonomy" id="2493646"/>
    <lineage>
        <taxon>Eukaryota</taxon>
        <taxon>Metazoa</taxon>
        <taxon>Spiralia</taxon>
        <taxon>Lophotrochozoa</taxon>
        <taxon>Mollusca</taxon>
        <taxon>Bivalvia</taxon>
        <taxon>Autobranchia</taxon>
        <taxon>Heteroconchia</taxon>
        <taxon>Palaeoheterodonta</taxon>
        <taxon>Unionida</taxon>
        <taxon>Unionoidea</taxon>
        <taxon>Unionidae</taxon>
        <taxon>Ambleminae</taxon>
        <taxon>Lampsilini</taxon>
        <taxon>Potamilus</taxon>
    </lineage>
</organism>
<dbReference type="GO" id="GO:0003885">
    <property type="term" value="F:D-arabinono-1,4-lactone oxidase activity"/>
    <property type="evidence" value="ECO:0007669"/>
    <property type="project" value="InterPro"/>
</dbReference>
<dbReference type="AlphaFoldDB" id="A0AAE0SUQ2"/>
<dbReference type="GO" id="GO:0005739">
    <property type="term" value="C:mitochondrion"/>
    <property type="evidence" value="ECO:0007669"/>
    <property type="project" value="TreeGrafter"/>
</dbReference>
<dbReference type="Gene3D" id="3.30.70.2520">
    <property type="match status" value="1"/>
</dbReference>
<dbReference type="PANTHER" id="PTHR43762:SF1">
    <property type="entry name" value="D-ARABINONO-1,4-LACTONE OXIDASE"/>
    <property type="match status" value="1"/>
</dbReference>
<sequence>MAGSRTRPKEYIPETEEEMLEIMQKVKKQGGLLLLSCGGIDWSGLPEDKIFNKLDLTKLLEKNLRESPVEPHEPPAKRTRMRKTEASARLGSSLAQDEARLTLNILQAKVGPSPDIIREDFKNWSGTQRASVLSSKPKSLTELQTLISVAKSSGLKVRCAGTKHSWSPIFADQNQLLIYMDKMASDYPNNQRIFMEEVQCHSDTVKVHIMSGVTNEEFKQFQLDNNISLPCNILLTVVQTVSVVVTGSHGVGKDSKCVCDYLEQIRIVDSDGKLRTYSGRPQDDDRMKAVAANFGLFGVVYDVTLRLDNKQPIVKTVNNYSKVQDVFYTTGVLEDMVAKNWSMELFWFPLNSFLFGPKKYSPKNDEVMIRLINPDDKGHNPVGDKYYEWKDIWDFRSSFLLSVFQNCFRNPTFLPYMQSISFVMLREVIYPHKDDLYEKLTNAVHFRKYIHKVPVYDMEFAFDLSEQNNCNIIRKACQAVIEEVERRRCQGKFPLNIAMEMRWMSYSDSYLSPASIVSASKAKDPKVIYIEVLSLTDTKGWDDFCRVIATAWMKLGGVPHLAKQWDFLSGVGIDIDNYIRQRFGDRINQFKDQLQQSKADPERMFFNTKLEQLLYPKK</sequence>
<evidence type="ECO:0000313" key="4">
    <source>
        <dbReference type="Proteomes" id="UP001195483"/>
    </source>
</evidence>
<dbReference type="Proteomes" id="UP001195483">
    <property type="component" value="Unassembled WGS sequence"/>
</dbReference>
<dbReference type="InterPro" id="IPR016166">
    <property type="entry name" value="FAD-bd_PCMH"/>
</dbReference>
<protein>
    <recommendedName>
        <fullName evidence="2">FAD-binding PCMH-type domain-containing protein</fullName>
    </recommendedName>
</protein>
<comment type="caution">
    <text evidence="3">The sequence shown here is derived from an EMBL/GenBank/DDBJ whole genome shotgun (WGS) entry which is preliminary data.</text>
</comment>
<accession>A0AAE0SUQ2</accession>
<evidence type="ECO:0000313" key="3">
    <source>
        <dbReference type="EMBL" id="KAK3598520.1"/>
    </source>
</evidence>
<gene>
    <name evidence="3" type="ORF">CHS0354_005801</name>
</gene>
<dbReference type="EMBL" id="JAEAOA010000409">
    <property type="protein sequence ID" value="KAK3598520.1"/>
    <property type="molecule type" value="Genomic_DNA"/>
</dbReference>
<dbReference type="Gene3D" id="3.30.465.10">
    <property type="match status" value="1"/>
</dbReference>
<dbReference type="InterPro" id="IPR016167">
    <property type="entry name" value="FAD-bd_PCMH_sub1"/>
</dbReference>
<dbReference type="InterPro" id="IPR010031">
    <property type="entry name" value="FAD_lactone_oxidase-like"/>
</dbReference>
<dbReference type="GO" id="GO:0016020">
    <property type="term" value="C:membrane"/>
    <property type="evidence" value="ECO:0007669"/>
    <property type="project" value="InterPro"/>
</dbReference>
<reference evidence="3" key="1">
    <citation type="journal article" date="2021" name="Genome Biol. Evol.">
        <title>A High-Quality Reference Genome for a Parasitic Bivalve with Doubly Uniparental Inheritance (Bivalvia: Unionida).</title>
        <authorList>
            <person name="Smith C.H."/>
        </authorList>
    </citation>
    <scope>NUCLEOTIDE SEQUENCE</scope>
    <source>
        <strain evidence="3">CHS0354</strain>
    </source>
</reference>
<evidence type="ECO:0000256" key="1">
    <source>
        <dbReference type="ARBA" id="ARBA00023002"/>
    </source>
</evidence>
<keyword evidence="1" id="KW-0560">Oxidoreductase</keyword>
<evidence type="ECO:0000259" key="2">
    <source>
        <dbReference type="PROSITE" id="PS51387"/>
    </source>
</evidence>
<dbReference type="InterPro" id="IPR036318">
    <property type="entry name" value="FAD-bd_PCMH-like_sf"/>
</dbReference>
<reference evidence="3" key="3">
    <citation type="submission" date="2023-05" db="EMBL/GenBank/DDBJ databases">
        <authorList>
            <person name="Smith C.H."/>
        </authorList>
    </citation>
    <scope>NUCLEOTIDE SEQUENCE</scope>
    <source>
        <strain evidence="3">CHS0354</strain>
        <tissue evidence="3">Mantle</tissue>
    </source>
</reference>
<reference evidence="3" key="2">
    <citation type="journal article" date="2021" name="Genome Biol. Evol.">
        <title>Developing a high-quality reference genome for a parasitic bivalve with doubly uniparental inheritance (Bivalvia: Unionida).</title>
        <authorList>
            <person name="Smith C.H."/>
        </authorList>
    </citation>
    <scope>NUCLEOTIDE SEQUENCE</scope>
    <source>
        <strain evidence="3">CHS0354</strain>
        <tissue evidence="3">Mantle</tissue>
    </source>
</reference>